<accession>A0A836GMP2</accession>
<reference evidence="2 3" key="1">
    <citation type="submission" date="2021-03" db="EMBL/GenBank/DDBJ databases">
        <title>Leishmania (Mundinia) martiniquensis Genome sequencing and assembly.</title>
        <authorList>
            <person name="Almutairi H."/>
            <person name="Gatherer D."/>
        </authorList>
    </citation>
    <scope>NUCLEOTIDE SEQUENCE [LARGE SCALE GENOMIC DNA]</scope>
    <source>
        <strain evidence="2">LSCM1</strain>
    </source>
</reference>
<dbReference type="KEGG" id="lmat:92511893"/>
<dbReference type="InterPro" id="IPR007074">
    <property type="entry name" value="LicD/FKTN/FKRP_NTP_transf"/>
</dbReference>
<dbReference type="GO" id="GO:0009100">
    <property type="term" value="P:glycoprotein metabolic process"/>
    <property type="evidence" value="ECO:0007669"/>
    <property type="project" value="UniProtKB-ARBA"/>
</dbReference>
<dbReference type="PANTHER" id="PTHR43404">
    <property type="entry name" value="LIPOPOLYSACCHARIDE CHOLINEPHOSPHOTRANSFERASE LICD"/>
    <property type="match status" value="1"/>
</dbReference>
<feature type="domain" description="LicD/FKTN/FKRP nucleotidyltransferase" evidence="1">
    <location>
        <begin position="269"/>
        <end position="303"/>
    </location>
</feature>
<dbReference type="AlphaFoldDB" id="A0A836GMP2"/>
<protein>
    <recommendedName>
        <fullName evidence="1">LicD/FKTN/FKRP nucleotidyltransferase domain-containing protein</fullName>
    </recommendedName>
</protein>
<evidence type="ECO:0000259" key="1">
    <source>
        <dbReference type="Pfam" id="PF04991"/>
    </source>
</evidence>
<dbReference type="EMBL" id="JAFEUZ010000032">
    <property type="protein sequence ID" value="KAG5470537.1"/>
    <property type="molecule type" value="Genomic_DNA"/>
</dbReference>
<gene>
    <name evidence="2" type="ORF">LSCM1_01781</name>
</gene>
<dbReference type="OrthoDB" id="444255at2759"/>
<dbReference type="Proteomes" id="UP000673552">
    <property type="component" value="Chromosome 32"/>
</dbReference>
<dbReference type="RefSeq" id="XP_067175930.1">
    <property type="nucleotide sequence ID" value="XM_067319381.1"/>
</dbReference>
<dbReference type="Pfam" id="PF04991">
    <property type="entry name" value="LicD"/>
    <property type="match status" value="1"/>
</dbReference>
<keyword evidence="3" id="KW-1185">Reference proteome</keyword>
<dbReference type="PANTHER" id="PTHR43404:SF1">
    <property type="entry name" value="MNN4P"/>
    <property type="match status" value="1"/>
</dbReference>
<dbReference type="GeneID" id="92511893"/>
<organism evidence="2 3">
    <name type="scientific">Leishmania martiniquensis</name>
    <dbReference type="NCBI Taxonomy" id="1580590"/>
    <lineage>
        <taxon>Eukaryota</taxon>
        <taxon>Discoba</taxon>
        <taxon>Euglenozoa</taxon>
        <taxon>Kinetoplastea</taxon>
        <taxon>Metakinetoplastina</taxon>
        <taxon>Trypanosomatida</taxon>
        <taxon>Trypanosomatidae</taxon>
        <taxon>Leishmaniinae</taxon>
        <taxon>Leishmania</taxon>
    </lineage>
</organism>
<evidence type="ECO:0000313" key="2">
    <source>
        <dbReference type="EMBL" id="KAG5470537.1"/>
    </source>
</evidence>
<name>A0A836GMP2_9TRYP</name>
<evidence type="ECO:0000313" key="3">
    <source>
        <dbReference type="Proteomes" id="UP000673552"/>
    </source>
</evidence>
<comment type="caution">
    <text evidence="2">The sequence shown here is derived from an EMBL/GenBank/DDBJ whole genome shotgun (WGS) entry which is preliminary data.</text>
</comment>
<sequence length="490" mass="53734">MQRHSRAWKRAAVAAFQPHLHLEDCRICAAAESAHKYAEDGCTGILRSTNVPGNGIAAETFPSPLARAPSCEGVFPDVSGAPPSVFELRRGALLEWLQHFSVQGRKGGRGDEEAFMPVKRSSKISGSDDFDAVYEAYLRCKDVTAQEALFSRLVDCLDAQCSAPVRPVALPTPTPAAMAPSSAPSDDEECGGVRIPQFLWVPRVGAALTSTEEKATDFRVGGETDTPRAANDFETYVRRRFADSAALITRQLAFQEALLAIQEVLMSQRIRFFLACGTALGARRDGCFIPYDEDIDIGILYTDMAAPVTDGDDSPVPDLSLPSATPADLSRVQMRVYCLLQALASTCVFVVFDICGAVERGLELRVLHLATGARIDINLYYPPLCATFCGLHGDASDDALVREKGEFVWAASFYEAANARKHRMYRYRHTPFATDLEELPFCAKKASVGSGFLVPPERYLIENYGEDWRTPKQYSYTEGLAGEFKNVVPE</sequence>
<proteinExistence type="predicted"/>
<dbReference type="InterPro" id="IPR052942">
    <property type="entry name" value="LPS_cholinephosphotransferase"/>
</dbReference>